<feature type="region of interest" description="Disordered" evidence="1">
    <location>
        <begin position="150"/>
        <end position="210"/>
    </location>
</feature>
<dbReference type="EMBL" id="JAUHHV010000001">
    <property type="protein sequence ID" value="KAK1438396.1"/>
    <property type="molecule type" value="Genomic_DNA"/>
</dbReference>
<feature type="compositionally biased region" description="Gly residues" evidence="1">
    <location>
        <begin position="101"/>
        <end position="110"/>
    </location>
</feature>
<gene>
    <name evidence="2" type="ORF">QVD17_04205</name>
</gene>
<comment type="caution">
    <text evidence="2">The sequence shown here is derived from an EMBL/GenBank/DDBJ whole genome shotgun (WGS) entry which is preliminary data.</text>
</comment>
<proteinExistence type="predicted"/>
<feature type="region of interest" description="Disordered" evidence="1">
    <location>
        <begin position="81"/>
        <end position="110"/>
    </location>
</feature>
<protein>
    <submittedName>
        <fullName evidence="2">Uncharacterized protein</fullName>
    </submittedName>
</protein>
<keyword evidence="3" id="KW-1185">Reference proteome</keyword>
<accession>A0AAD8LFV6</accession>
<feature type="compositionally biased region" description="Basic and acidic residues" evidence="1">
    <location>
        <begin position="87"/>
        <end position="100"/>
    </location>
</feature>
<name>A0AAD8LFV6_TARER</name>
<feature type="compositionally biased region" description="Polar residues" evidence="1">
    <location>
        <begin position="32"/>
        <end position="49"/>
    </location>
</feature>
<evidence type="ECO:0000313" key="3">
    <source>
        <dbReference type="Proteomes" id="UP001229421"/>
    </source>
</evidence>
<feature type="region of interest" description="Disordered" evidence="1">
    <location>
        <begin position="467"/>
        <end position="488"/>
    </location>
</feature>
<feature type="compositionally biased region" description="Gly residues" evidence="1">
    <location>
        <begin position="154"/>
        <end position="167"/>
    </location>
</feature>
<feature type="region of interest" description="Disordered" evidence="1">
    <location>
        <begin position="1"/>
        <end position="60"/>
    </location>
</feature>
<evidence type="ECO:0000256" key="1">
    <source>
        <dbReference type="SAM" id="MobiDB-lite"/>
    </source>
</evidence>
<dbReference type="Proteomes" id="UP001229421">
    <property type="component" value="Unassembled WGS sequence"/>
</dbReference>
<sequence>MKASKMLQDDSRKPDRSDEQKLLPFKKRARLYSSSDYSEKTSQSGNPHTNSDDLKKIPSLLTTRQSAGDLSIVVSVEDASRVGGGGKEVDGVLMEHDGGGSKDGTSGGVVGDGKEVDGVLMEHDGGGGSKDGTSRGVVGDGKEVDRVLMEHDGGGGSKDGTSGGVVGDGKEVDGVLMEHDGGGGADSDGKHANQEKDEGGTSGAVDDVKQENKTKEMMEDDGGGSGHDCSSSALDVVDEGKQVQRVDTVMTVEGSKSHFNIDTTFEFKNISGEQVAAMLDADGDDNTRNSEPAGKQAAIEGVSTIVIDGGEQGKQAAIEDNGDGSTAVVTTNVIEDQDQKGKNPIECIVSGTVHGEIKEPESSNNAPIFGGVEEQLNQADPLTSPECILSLVIRHEGSVGSSEPSMQQANHAFGVSSTNIPSEEEHEVPVIHRPLRMIRLFGVDIVVPETEVQPPAPAAQIANQALSNGHGSSTQRPKRGFRLMGFDF</sequence>
<evidence type="ECO:0000313" key="2">
    <source>
        <dbReference type="EMBL" id="KAK1438396.1"/>
    </source>
</evidence>
<organism evidence="2 3">
    <name type="scientific">Tagetes erecta</name>
    <name type="common">African marigold</name>
    <dbReference type="NCBI Taxonomy" id="13708"/>
    <lineage>
        <taxon>Eukaryota</taxon>
        <taxon>Viridiplantae</taxon>
        <taxon>Streptophyta</taxon>
        <taxon>Embryophyta</taxon>
        <taxon>Tracheophyta</taxon>
        <taxon>Spermatophyta</taxon>
        <taxon>Magnoliopsida</taxon>
        <taxon>eudicotyledons</taxon>
        <taxon>Gunneridae</taxon>
        <taxon>Pentapetalae</taxon>
        <taxon>asterids</taxon>
        <taxon>campanulids</taxon>
        <taxon>Asterales</taxon>
        <taxon>Asteraceae</taxon>
        <taxon>Asteroideae</taxon>
        <taxon>Heliantheae alliance</taxon>
        <taxon>Tageteae</taxon>
        <taxon>Tagetes</taxon>
    </lineage>
</organism>
<feature type="compositionally biased region" description="Basic and acidic residues" evidence="1">
    <location>
        <begin position="168"/>
        <end position="199"/>
    </location>
</feature>
<reference evidence="2" key="1">
    <citation type="journal article" date="2023" name="bioRxiv">
        <title>Improved chromosome-level genome assembly for marigold (Tagetes erecta).</title>
        <authorList>
            <person name="Jiang F."/>
            <person name="Yuan L."/>
            <person name="Wang S."/>
            <person name="Wang H."/>
            <person name="Xu D."/>
            <person name="Wang A."/>
            <person name="Fan W."/>
        </authorList>
    </citation>
    <scope>NUCLEOTIDE SEQUENCE</scope>
    <source>
        <strain evidence="2">WSJ</strain>
        <tissue evidence="2">Leaf</tissue>
    </source>
</reference>
<dbReference type="AlphaFoldDB" id="A0AAD8LFV6"/>
<feature type="compositionally biased region" description="Basic and acidic residues" evidence="1">
    <location>
        <begin position="7"/>
        <end position="21"/>
    </location>
</feature>